<keyword evidence="2" id="KW-1185">Reference proteome</keyword>
<organism evidence="1 2">
    <name type="scientific">Plasmodium yoelii yoelii</name>
    <dbReference type="NCBI Taxonomy" id="73239"/>
    <lineage>
        <taxon>Eukaryota</taxon>
        <taxon>Sar</taxon>
        <taxon>Alveolata</taxon>
        <taxon>Apicomplexa</taxon>
        <taxon>Aconoidasida</taxon>
        <taxon>Haemosporida</taxon>
        <taxon>Plasmodiidae</taxon>
        <taxon>Plasmodium</taxon>
        <taxon>Plasmodium (Vinckeia)</taxon>
    </lineage>
</organism>
<proteinExistence type="predicted"/>
<dbReference type="PaxDb" id="73239-Q7RLN9"/>
<evidence type="ECO:0000313" key="2">
    <source>
        <dbReference type="Proteomes" id="UP000008553"/>
    </source>
</evidence>
<sequence>SHFFLYLKNFVEKVVKHYILKELTYISMD</sequence>
<gene>
    <name evidence="1" type="ORF">PY02501</name>
</gene>
<feature type="non-terminal residue" evidence="1">
    <location>
        <position position="1"/>
    </location>
</feature>
<protein>
    <submittedName>
        <fullName evidence="1">Uncharacterized protein</fullName>
    </submittedName>
</protein>
<evidence type="ECO:0000313" key="1">
    <source>
        <dbReference type="EMBL" id="EAA21949.1"/>
    </source>
</evidence>
<name>Q7RLN9_PLAYO</name>
<reference evidence="1 2" key="1">
    <citation type="journal article" date="2002" name="Nature">
        <title>Genome sequence and comparative analysis of the model rodent malaria parasite Plasmodium yoelii yoelii.</title>
        <authorList>
            <person name="Carlton J.M."/>
            <person name="Angiuoli S.V."/>
            <person name="Suh B.B."/>
            <person name="Kooij T.W."/>
            <person name="Pertea M."/>
            <person name="Silva J.C."/>
            <person name="Ermolaeva M.D."/>
            <person name="Allen J.E."/>
            <person name="Selengut J.D."/>
            <person name="Koo H.L."/>
            <person name="Peterson J.D."/>
            <person name="Pop M."/>
            <person name="Kosack D.S."/>
            <person name="Shumway M.F."/>
            <person name="Bidwell S.L."/>
            <person name="Shallom S.J."/>
            <person name="van Aken S.E."/>
            <person name="Riedmuller S.B."/>
            <person name="Feldblyum T.V."/>
            <person name="Cho J.K."/>
            <person name="Quackenbush J."/>
            <person name="Sedegah M."/>
            <person name="Shoaibi A."/>
            <person name="Cummings L.M."/>
            <person name="Florens L."/>
            <person name="Yates J.R."/>
            <person name="Raine J.D."/>
            <person name="Sinden R.E."/>
            <person name="Harris M.A."/>
            <person name="Cunningham D.A."/>
            <person name="Preiser P.R."/>
            <person name="Bergman L.W."/>
            <person name="Vaidya A.B."/>
            <person name="van Lin L.H."/>
            <person name="Janse C.J."/>
            <person name="Waters A.P."/>
            <person name="Smith H.O."/>
            <person name="White O.R."/>
            <person name="Salzberg S.L."/>
            <person name="Venter J.C."/>
            <person name="Fraser C.M."/>
            <person name="Hoffman S.L."/>
            <person name="Gardner M.J."/>
            <person name="Carucci D.J."/>
        </authorList>
    </citation>
    <scope>NUCLEOTIDE SEQUENCE [LARGE SCALE GENOMIC DNA]</scope>
    <source>
        <strain evidence="1 2">17XNL</strain>
    </source>
</reference>
<dbReference type="EMBL" id="AABL01000685">
    <property type="protein sequence ID" value="EAA21949.1"/>
    <property type="molecule type" value="Genomic_DNA"/>
</dbReference>
<dbReference type="Proteomes" id="UP000008553">
    <property type="component" value="Unassembled WGS sequence"/>
</dbReference>
<dbReference type="AlphaFoldDB" id="Q7RLN9"/>
<dbReference type="InParanoid" id="Q7RLN9"/>
<comment type="caution">
    <text evidence="1">The sequence shown here is derived from an EMBL/GenBank/DDBJ whole genome shotgun (WGS) entry which is preliminary data.</text>
</comment>
<accession>Q7RLN9</accession>